<dbReference type="OrthoDB" id="2360619at2"/>
<comment type="caution">
    <text evidence="1">The sequence shown here is derived from an EMBL/GenBank/DDBJ whole genome shotgun (WGS) entry which is preliminary data.</text>
</comment>
<dbReference type="Proteomes" id="UP000030403">
    <property type="component" value="Unassembled WGS sequence"/>
</dbReference>
<proteinExistence type="predicted"/>
<reference evidence="1 2" key="1">
    <citation type="submission" date="2013-08" db="EMBL/GenBank/DDBJ databases">
        <authorList>
            <person name="Huang J."/>
            <person name="Wang G."/>
        </authorList>
    </citation>
    <scope>NUCLEOTIDE SEQUENCE [LARGE SCALE GENOMIC DNA]</scope>
    <source>
        <strain evidence="1 2">BH030004</strain>
    </source>
</reference>
<dbReference type="STRING" id="1385511.GCA_000425225_01782"/>
<organism evidence="1 2">
    <name type="scientific">Pontibacillus marinus BH030004 = DSM 16465</name>
    <dbReference type="NCBI Taxonomy" id="1385511"/>
    <lineage>
        <taxon>Bacteria</taxon>
        <taxon>Bacillati</taxon>
        <taxon>Bacillota</taxon>
        <taxon>Bacilli</taxon>
        <taxon>Bacillales</taxon>
        <taxon>Bacillaceae</taxon>
        <taxon>Pontibacillus</taxon>
    </lineage>
</organism>
<dbReference type="EMBL" id="AVPF01000030">
    <property type="protein sequence ID" value="KGX86536.1"/>
    <property type="molecule type" value="Genomic_DNA"/>
</dbReference>
<protein>
    <submittedName>
        <fullName evidence="1">Uncharacterized protein</fullName>
    </submittedName>
</protein>
<dbReference type="AlphaFoldDB" id="A0A0A5G0B7"/>
<name>A0A0A5G0B7_9BACI</name>
<sequence>MLTFEEKLAIIESFPELTRNDVSLGRVNFQFEDSVYDKKNVVYRLHPNGNGYVYVELIDDEDYDVDDKGMVNIRNYSEEELRKVVRKSIDSLATLDEEDDEEYGEETWMNDEGHILTLVFDYDLWNIYAGEMLDSAFPTYNEAVDFLDQEGFKRIRRG</sequence>
<dbReference type="RefSeq" id="WP_027445812.1">
    <property type="nucleotide sequence ID" value="NZ_AULJ01000018.1"/>
</dbReference>
<dbReference type="eggNOG" id="ENOG50312X5">
    <property type="taxonomic scope" value="Bacteria"/>
</dbReference>
<keyword evidence="2" id="KW-1185">Reference proteome</keyword>
<evidence type="ECO:0000313" key="2">
    <source>
        <dbReference type="Proteomes" id="UP000030403"/>
    </source>
</evidence>
<accession>A0A0A5G0B7</accession>
<gene>
    <name evidence="1" type="ORF">N783_12005</name>
</gene>
<evidence type="ECO:0000313" key="1">
    <source>
        <dbReference type="EMBL" id="KGX86536.1"/>
    </source>
</evidence>